<organism evidence="1 2">
    <name type="scientific">Colletotrichum phormii</name>
    <dbReference type="NCBI Taxonomy" id="359342"/>
    <lineage>
        <taxon>Eukaryota</taxon>
        <taxon>Fungi</taxon>
        <taxon>Dikarya</taxon>
        <taxon>Ascomycota</taxon>
        <taxon>Pezizomycotina</taxon>
        <taxon>Sordariomycetes</taxon>
        <taxon>Hypocreomycetidae</taxon>
        <taxon>Glomerellales</taxon>
        <taxon>Glomerellaceae</taxon>
        <taxon>Colletotrichum</taxon>
        <taxon>Colletotrichum acutatum species complex</taxon>
    </lineage>
</organism>
<accession>A0AAI9ZCU7</accession>
<proteinExistence type="predicted"/>
<reference evidence="1" key="1">
    <citation type="submission" date="2021-06" db="EMBL/GenBank/DDBJ databases">
        <title>Comparative genomics, transcriptomics and evolutionary studies reveal genomic signatures of adaptation to plant cell wall in hemibiotrophic fungi.</title>
        <authorList>
            <consortium name="DOE Joint Genome Institute"/>
            <person name="Baroncelli R."/>
            <person name="Diaz J.F."/>
            <person name="Benocci T."/>
            <person name="Peng M."/>
            <person name="Battaglia E."/>
            <person name="Haridas S."/>
            <person name="Andreopoulos W."/>
            <person name="Labutti K."/>
            <person name="Pangilinan J."/>
            <person name="Floch G.L."/>
            <person name="Makela M.R."/>
            <person name="Henrissat B."/>
            <person name="Grigoriev I.V."/>
            <person name="Crouch J.A."/>
            <person name="De Vries R.P."/>
            <person name="Sukno S.A."/>
            <person name="Thon M.R."/>
        </authorList>
    </citation>
    <scope>NUCLEOTIDE SEQUENCE</scope>
    <source>
        <strain evidence="1">CBS 102054</strain>
    </source>
</reference>
<protein>
    <submittedName>
        <fullName evidence="1">Uncharacterized protein</fullName>
    </submittedName>
</protein>
<dbReference type="RefSeq" id="XP_060437878.1">
    <property type="nucleotide sequence ID" value="XM_060593103.1"/>
</dbReference>
<evidence type="ECO:0000313" key="2">
    <source>
        <dbReference type="Proteomes" id="UP001243989"/>
    </source>
</evidence>
<gene>
    <name evidence="1" type="ORF">BDP81DRAFT_455838</name>
</gene>
<evidence type="ECO:0000313" key="1">
    <source>
        <dbReference type="EMBL" id="KAK1621883.1"/>
    </source>
</evidence>
<name>A0AAI9ZCU7_9PEZI</name>
<comment type="caution">
    <text evidence="1">The sequence shown here is derived from an EMBL/GenBank/DDBJ whole genome shotgun (WGS) entry which is preliminary data.</text>
</comment>
<dbReference type="GeneID" id="85477965"/>
<dbReference type="AlphaFoldDB" id="A0AAI9ZCU7"/>
<sequence>MRGQGTIELAPCWPEFVKAKFGDSTDDVLKMIYQDHVDVVRSSSDWKLLIRFDRVRDCPGLSRPAMFLYLGLEVATSTEALKVVLKLVDNPIPPNFSGTEILAAIYQLMMHRNKRSETPIHPALRDVQGTKAVLLQHHSLVSQGVTKDK</sequence>
<keyword evidence="2" id="KW-1185">Reference proteome</keyword>
<dbReference type="EMBL" id="JAHMHQ010000042">
    <property type="protein sequence ID" value="KAK1621883.1"/>
    <property type="molecule type" value="Genomic_DNA"/>
</dbReference>
<dbReference type="Proteomes" id="UP001243989">
    <property type="component" value="Unassembled WGS sequence"/>
</dbReference>